<feature type="transmembrane region" description="Helical" evidence="1">
    <location>
        <begin position="21"/>
        <end position="44"/>
    </location>
</feature>
<keyword evidence="1" id="KW-0472">Membrane</keyword>
<dbReference type="OrthoDB" id="10262656at2759"/>
<comment type="caution">
    <text evidence="2">The sequence shown here is derived from an EMBL/GenBank/DDBJ whole genome shotgun (WGS) entry which is preliminary data.</text>
</comment>
<name>A0A8T0CL36_CORYI</name>
<sequence>MHKIKIFGRFSWAQKRQDAAFLPGNHMIFFILNVVEAIGVLMTFKPFLVVRRN</sequence>
<evidence type="ECO:0000256" key="1">
    <source>
        <dbReference type="SAM" id="Phobius"/>
    </source>
</evidence>
<organism evidence="2 3">
    <name type="scientific">Corymbia citriodora subsp. variegata</name>
    <dbReference type="NCBI Taxonomy" id="360336"/>
    <lineage>
        <taxon>Eukaryota</taxon>
        <taxon>Viridiplantae</taxon>
        <taxon>Streptophyta</taxon>
        <taxon>Embryophyta</taxon>
        <taxon>Tracheophyta</taxon>
        <taxon>Spermatophyta</taxon>
        <taxon>Magnoliopsida</taxon>
        <taxon>eudicotyledons</taxon>
        <taxon>Gunneridae</taxon>
        <taxon>Pentapetalae</taxon>
        <taxon>rosids</taxon>
        <taxon>malvids</taxon>
        <taxon>Myrtales</taxon>
        <taxon>Myrtaceae</taxon>
        <taxon>Myrtoideae</taxon>
        <taxon>Eucalypteae</taxon>
        <taxon>Corymbia</taxon>
    </lineage>
</organism>
<dbReference type="Gramene" id="rna-gnl|WGS:JABURB|Cocit.L1939.1">
    <property type="protein sequence ID" value="cds-KAF7848450.1"/>
    <property type="gene ID" value="gene-BT93_L1939"/>
</dbReference>
<keyword evidence="1" id="KW-1133">Transmembrane helix</keyword>
<proteinExistence type="predicted"/>
<evidence type="ECO:0000313" key="3">
    <source>
        <dbReference type="Proteomes" id="UP000806378"/>
    </source>
</evidence>
<protein>
    <submittedName>
        <fullName evidence="2">Uncharacterized protein</fullName>
    </submittedName>
</protein>
<dbReference type="EMBL" id="MU090116">
    <property type="protein sequence ID" value="KAF7848450.1"/>
    <property type="molecule type" value="Genomic_DNA"/>
</dbReference>
<reference evidence="2" key="1">
    <citation type="submission" date="2020-05" db="EMBL/GenBank/DDBJ databases">
        <title>WGS assembly of Corymbia citriodora subspecies variegata.</title>
        <authorList>
            <person name="Barry K."/>
            <person name="Hundley H."/>
            <person name="Shu S."/>
            <person name="Jenkins J."/>
            <person name="Grimwood J."/>
            <person name="Baten A."/>
        </authorList>
    </citation>
    <scope>NUCLEOTIDE SEQUENCE</scope>
    <source>
        <strain evidence="2">CV2-018</strain>
    </source>
</reference>
<keyword evidence="1" id="KW-0812">Transmembrane</keyword>
<keyword evidence="3" id="KW-1185">Reference proteome</keyword>
<dbReference type="AlphaFoldDB" id="A0A8T0CL36"/>
<accession>A0A8T0CL36</accession>
<evidence type="ECO:0000313" key="2">
    <source>
        <dbReference type="EMBL" id="KAF7848450.1"/>
    </source>
</evidence>
<dbReference type="Proteomes" id="UP000806378">
    <property type="component" value="Unassembled WGS sequence"/>
</dbReference>
<gene>
    <name evidence="2" type="ORF">BT93_L1939</name>
</gene>